<accession>A0ABW5PBK1</accession>
<dbReference type="InterPro" id="IPR002035">
    <property type="entry name" value="VWF_A"/>
</dbReference>
<dbReference type="EMBL" id="JBHUME010000003">
    <property type="protein sequence ID" value="MFD2611532.1"/>
    <property type="molecule type" value="Genomic_DNA"/>
</dbReference>
<gene>
    <name evidence="2" type="ORF">ACFSUF_03745</name>
</gene>
<dbReference type="PROSITE" id="PS50234">
    <property type="entry name" value="VWFA"/>
    <property type="match status" value="2"/>
</dbReference>
<dbReference type="CDD" id="cd00198">
    <property type="entry name" value="vWFA"/>
    <property type="match status" value="1"/>
</dbReference>
<organism evidence="2 3">
    <name type="scientific">Paenibacillus gansuensis</name>
    <dbReference type="NCBI Taxonomy" id="306542"/>
    <lineage>
        <taxon>Bacteria</taxon>
        <taxon>Bacillati</taxon>
        <taxon>Bacillota</taxon>
        <taxon>Bacilli</taxon>
        <taxon>Bacillales</taxon>
        <taxon>Paenibacillaceae</taxon>
        <taxon>Paenibacillus</taxon>
    </lineage>
</organism>
<dbReference type="Gene3D" id="3.40.50.410">
    <property type="entry name" value="von Willebrand factor, type A domain"/>
    <property type="match status" value="1"/>
</dbReference>
<feature type="domain" description="VWFA" evidence="1">
    <location>
        <begin position="1"/>
        <end position="86"/>
    </location>
</feature>
<dbReference type="InterPro" id="IPR036465">
    <property type="entry name" value="vWFA_dom_sf"/>
</dbReference>
<sequence>MKQIILITDGCSNVGVSPVVAAAHALAEGITVNVIGVIDQGEIGVLGAGEIEEIARAGGGMSRIVNTKQLSQTVQMLTRHTVMQTIQQAVNRELQQVLGEGSIESLPPEKRGQVVEVMDELGETAALQVVLLIDASASMKPKLSAVEEAIRDLMLSLRARSGKSEMAVCHFPGPAGSGQEFQLDLPWTQDMGKIKQLFSKINMRGTTPTGPALLQAIDYMTAGDHSLGASDQAHLIQGAADHNKGGLLSDYIV</sequence>
<evidence type="ECO:0000313" key="2">
    <source>
        <dbReference type="EMBL" id="MFD2611532.1"/>
    </source>
</evidence>
<proteinExistence type="predicted"/>
<dbReference type="RefSeq" id="WP_377600296.1">
    <property type="nucleotide sequence ID" value="NZ_JBHUME010000003.1"/>
</dbReference>
<name>A0ABW5PBK1_9BACL</name>
<dbReference type="SUPFAM" id="SSF53300">
    <property type="entry name" value="vWA-like"/>
    <property type="match status" value="2"/>
</dbReference>
<protein>
    <recommendedName>
        <fullName evidence="1">VWFA domain-containing protein</fullName>
    </recommendedName>
</protein>
<dbReference type="Proteomes" id="UP001597541">
    <property type="component" value="Unassembled WGS sequence"/>
</dbReference>
<evidence type="ECO:0000259" key="1">
    <source>
        <dbReference type="PROSITE" id="PS50234"/>
    </source>
</evidence>
<comment type="caution">
    <text evidence="2">The sequence shown here is derived from an EMBL/GenBank/DDBJ whole genome shotgun (WGS) entry which is preliminary data.</text>
</comment>
<reference evidence="3" key="1">
    <citation type="journal article" date="2019" name="Int. J. Syst. Evol. Microbiol.">
        <title>The Global Catalogue of Microorganisms (GCM) 10K type strain sequencing project: providing services to taxonomists for standard genome sequencing and annotation.</title>
        <authorList>
            <consortium name="The Broad Institute Genomics Platform"/>
            <consortium name="The Broad Institute Genome Sequencing Center for Infectious Disease"/>
            <person name="Wu L."/>
            <person name="Ma J."/>
        </authorList>
    </citation>
    <scope>NUCLEOTIDE SEQUENCE [LARGE SCALE GENOMIC DNA]</scope>
    <source>
        <strain evidence="3">KCTC 3950</strain>
    </source>
</reference>
<evidence type="ECO:0000313" key="3">
    <source>
        <dbReference type="Proteomes" id="UP001597541"/>
    </source>
</evidence>
<feature type="domain" description="VWFA" evidence="1">
    <location>
        <begin position="128"/>
        <end position="253"/>
    </location>
</feature>
<keyword evidence="3" id="KW-1185">Reference proteome</keyword>